<feature type="region of interest" description="Disordered" evidence="10">
    <location>
        <begin position="100"/>
        <end position="181"/>
    </location>
</feature>
<dbReference type="EMBL" id="DXDA01000007">
    <property type="protein sequence ID" value="HIY67919.1"/>
    <property type="molecule type" value="Genomic_DNA"/>
</dbReference>
<feature type="compositionally biased region" description="Polar residues" evidence="10">
    <location>
        <begin position="195"/>
        <end position="205"/>
    </location>
</feature>
<keyword evidence="5" id="KW-0997">Cell inner membrane</keyword>
<dbReference type="InterPro" id="IPR051045">
    <property type="entry name" value="TonB-dependent_transducer"/>
</dbReference>
<keyword evidence="3" id="KW-0813">Transport</keyword>
<keyword evidence="6 11" id="KW-0812">Transmembrane</keyword>
<organism evidence="13 14">
    <name type="scientific">Candidatus Alistipes intestinigallinarum</name>
    <dbReference type="NCBI Taxonomy" id="2838440"/>
    <lineage>
        <taxon>Bacteria</taxon>
        <taxon>Pseudomonadati</taxon>
        <taxon>Bacteroidota</taxon>
        <taxon>Bacteroidia</taxon>
        <taxon>Bacteroidales</taxon>
        <taxon>Rikenellaceae</taxon>
        <taxon>Alistipes</taxon>
    </lineage>
</organism>
<evidence type="ECO:0000256" key="11">
    <source>
        <dbReference type="SAM" id="Phobius"/>
    </source>
</evidence>
<dbReference type="GO" id="GO:0055085">
    <property type="term" value="P:transmembrane transport"/>
    <property type="evidence" value="ECO:0007669"/>
    <property type="project" value="InterPro"/>
</dbReference>
<dbReference type="SUPFAM" id="SSF74653">
    <property type="entry name" value="TolA/TonB C-terminal domain"/>
    <property type="match status" value="1"/>
</dbReference>
<comment type="similarity">
    <text evidence="2">Belongs to the TonB family.</text>
</comment>
<reference evidence="13" key="2">
    <citation type="submission" date="2021-04" db="EMBL/GenBank/DDBJ databases">
        <authorList>
            <person name="Gilroy R."/>
        </authorList>
    </citation>
    <scope>NUCLEOTIDE SEQUENCE</scope>
    <source>
        <strain evidence="13">5134</strain>
    </source>
</reference>
<evidence type="ECO:0000256" key="1">
    <source>
        <dbReference type="ARBA" id="ARBA00004383"/>
    </source>
</evidence>
<keyword evidence="9 11" id="KW-0472">Membrane</keyword>
<comment type="caution">
    <text evidence="13">The sequence shown here is derived from an EMBL/GenBank/DDBJ whole genome shotgun (WGS) entry which is preliminary data.</text>
</comment>
<dbReference type="PROSITE" id="PS52015">
    <property type="entry name" value="TONB_CTD"/>
    <property type="match status" value="1"/>
</dbReference>
<evidence type="ECO:0000259" key="12">
    <source>
        <dbReference type="PROSITE" id="PS52015"/>
    </source>
</evidence>
<keyword evidence="7" id="KW-0653">Protein transport</keyword>
<dbReference type="InterPro" id="IPR006260">
    <property type="entry name" value="TonB/TolA_C"/>
</dbReference>
<dbReference type="NCBIfam" id="TIGR01352">
    <property type="entry name" value="tonB_Cterm"/>
    <property type="match status" value="1"/>
</dbReference>
<evidence type="ECO:0000256" key="4">
    <source>
        <dbReference type="ARBA" id="ARBA00022475"/>
    </source>
</evidence>
<accession>A0A9D1YY04</accession>
<evidence type="ECO:0000256" key="9">
    <source>
        <dbReference type="ARBA" id="ARBA00023136"/>
    </source>
</evidence>
<proteinExistence type="inferred from homology"/>
<dbReference type="Proteomes" id="UP000886844">
    <property type="component" value="Unassembled WGS sequence"/>
</dbReference>
<feature type="compositionally biased region" description="Basic and acidic residues" evidence="10">
    <location>
        <begin position="159"/>
        <end position="174"/>
    </location>
</feature>
<reference evidence="13" key="1">
    <citation type="journal article" date="2021" name="PeerJ">
        <title>Extensive microbial diversity within the chicken gut microbiome revealed by metagenomics and culture.</title>
        <authorList>
            <person name="Gilroy R."/>
            <person name="Ravi A."/>
            <person name="Getino M."/>
            <person name="Pursley I."/>
            <person name="Horton D.L."/>
            <person name="Alikhan N.F."/>
            <person name="Baker D."/>
            <person name="Gharbi K."/>
            <person name="Hall N."/>
            <person name="Watson M."/>
            <person name="Adriaenssens E.M."/>
            <person name="Foster-Nyarko E."/>
            <person name="Jarju S."/>
            <person name="Secka A."/>
            <person name="Antonio M."/>
            <person name="Oren A."/>
            <person name="Chaudhuri R.R."/>
            <person name="La Ragione R."/>
            <person name="Hildebrand F."/>
            <person name="Pallen M.J."/>
        </authorList>
    </citation>
    <scope>NUCLEOTIDE SEQUENCE</scope>
    <source>
        <strain evidence="13">5134</strain>
    </source>
</reference>
<evidence type="ECO:0000256" key="10">
    <source>
        <dbReference type="SAM" id="MobiDB-lite"/>
    </source>
</evidence>
<dbReference type="Pfam" id="PF03544">
    <property type="entry name" value="TonB_C"/>
    <property type="match status" value="1"/>
</dbReference>
<evidence type="ECO:0000313" key="13">
    <source>
        <dbReference type="EMBL" id="HIY67919.1"/>
    </source>
</evidence>
<evidence type="ECO:0000256" key="6">
    <source>
        <dbReference type="ARBA" id="ARBA00022692"/>
    </source>
</evidence>
<dbReference type="Gene3D" id="3.30.1150.10">
    <property type="match status" value="1"/>
</dbReference>
<dbReference type="GO" id="GO:0098797">
    <property type="term" value="C:plasma membrane protein complex"/>
    <property type="evidence" value="ECO:0007669"/>
    <property type="project" value="TreeGrafter"/>
</dbReference>
<dbReference type="AlphaFoldDB" id="A0A9D1YY04"/>
<dbReference type="GO" id="GO:0031992">
    <property type="term" value="F:energy transducer activity"/>
    <property type="evidence" value="ECO:0007669"/>
    <property type="project" value="TreeGrafter"/>
</dbReference>
<dbReference type="GO" id="GO:0015031">
    <property type="term" value="P:protein transport"/>
    <property type="evidence" value="ECO:0007669"/>
    <property type="project" value="UniProtKB-KW"/>
</dbReference>
<evidence type="ECO:0000256" key="5">
    <source>
        <dbReference type="ARBA" id="ARBA00022519"/>
    </source>
</evidence>
<evidence type="ECO:0000256" key="3">
    <source>
        <dbReference type="ARBA" id="ARBA00022448"/>
    </source>
</evidence>
<gene>
    <name evidence="13" type="ORF">H9828_00710</name>
</gene>
<dbReference type="InterPro" id="IPR037682">
    <property type="entry name" value="TonB_C"/>
</dbReference>
<evidence type="ECO:0000256" key="7">
    <source>
        <dbReference type="ARBA" id="ARBA00022927"/>
    </source>
</evidence>
<keyword evidence="8 11" id="KW-1133">Transmembrane helix</keyword>
<name>A0A9D1YY04_9BACT</name>
<evidence type="ECO:0000313" key="14">
    <source>
        <dbReference type="Proteomes" id="UP000886844"/>
    </source>
</evidence>
<keyword evidence="4" id="KW-1003">Cell membrane</keyword>
<feature type="domain" description="TonB C-terminal" evidence="12">
    <location>
        <begin position="266"/>
        <end position="362"/>
    </location>
</feature>
<dbReference type="PANTHER" id="PTHR33446">
    <property type="entry name" value="PROTEIN TONB-RELATED"/>
    <property type="match status" value="1"/>
</dbReference>
<feature type="transmembrane region" description="Helical" evidence="11">
    <location>
        <begin position="69"/>
        <end position="91"/>
    </location>
</feature>
<protein>
    <submittedName>
        <fullName evidence="13">TonB family protein</fullName>
    </submittedName>
</protein>
<sequence length="363" mass="40089">MKLIDYLSGKRRGREAHDLELEAQRDPLLAEALQGLEENPGDHHAAVESLRRRIAARAGAGKQRRRMRLIWRTTAVAAALLIAVTAGFMTLQRAGAPEGREIARGPEIPEFPTVPVPPSGEMAELPPEVPERPERPPIPQPSAVPSKVPPQDGIADPAEQPRGDEDTDPTHPVEGEEEQQPVIRAYGAVQKAEFTGSTSAQQKAETPSVAAHPSVTAQERPATEGDFPGFQEDTEVRLTVPVLTEEEVKEDTPFLCAETLPRFQGKDLHAFRTWVQKRIRHPKLALINGVPGRVVVSFVIDTTGRLTQIHILQSPDRSLSDEAVRVLKRSPRWEPGRRNGRKVPIKYTMPVDFRSQTSTTGEK</sequence>
<evidence type="ECO:0000256" key="8">
    <source>
        <dbReference type="ARBA" id="ARBA00022989"/>
    </source>
</evidence>
<feature type="region of interest" description="Disordered" evidence="10">
    <location>
        <begin position="193"/>
        <end position="229"/>
    </location>
</feature>
<comment type="subcellular location">
    <subcellularLocation>
        <location evidence="1">Cell inner membrane</location>
        <topology evidence="1">Single-pass membrane protein</topology>
        <orientation evidence="1">Periplasmic side</orientation>
    </subcellularLocation>
</comment>
<dbReference type="PANTHER" id="PTHR33446:SF2">
    <property type="entry name" value="PROTEIN TONB"/>
    <property type="match status" value="1"/>
</dbReference>
<evidence type="ECO:0000256" key="2">
    <source>
        <dbReference type="ARBA" id="ARBA00006555"/>
    </source>
</evidence>